<evidence type="ECO:0000313" key="2">
    <source>
        <dbReference type="Proteomes" id="UP000504633"/>
    </source>
</evidence>
<evidence type="ECO:0000256" key="1">
    <source>
        <dbReference type="SAM" id="MobiDB-lite"/>
    </source>
</evidence>
<dbReference type="OrthoDB" id="6609132at2759"/>
<dbReference type="RefSeq" id="XP_030081693.1">
    <property type="nucleotide sequence ID" value="XM_030225833.1"/>
</dbReference>
<keyword evidence="2" id="KW-1185">Reference proteome</keyword>
<gene>
    <name evidence="3" type="primary">LOC111593226</name>
</gene>
<protein>
    <submittedName>
        <fullName evidence="3">Uncharacterized protein LOC111593226</fullName>
    </submittedName>
</protein>
<dbReference type="AlphaFoldDB" id="A0A6J2SV43"/>
<dbReference type="KEGG" id="dhe:111593226"/>
<dbReference type="GeneID" id="111593226"/>
<dbReference type="OMA" id="MHYYAGP"/>
<accession>A0A6J2SV43</accession>
<dbReference type="InterPro" id="IPR031983">
    <property type="entry name" value="DUF4786"/>
</dbReference>
<name>A0A6J2SV43_DROHY</name>
<sequence>MFCRVNDLPLLKHQSEAAASNPAWGAHCFCCFLCLAAAAQAGSSSSGSGSNSSTALAKDATHTYKIRRQDKYQQQQLPQQLQLRGSQSDVVPAMQQKQLKRRTHALNKKMLSKLGFVKVKAPNSHNRKRLAVESRRHASRDDSHMFIIKLPPNLHYYTGPNSVRNTLDAVKGQQQEQKKQQQQQPEKSHQMSNGIHDNAPNMPAQASEASALKTNGKKVSFPFSSNGRPARIYHWNLPVLKQALQKNPHFAHVSAADRNRLLDIEKIPTWRKPWENDTIEKSFTAGSGKSKYRKSLKQKSPTYYAPSQVVNKQSFHKYFAGNGKPKGLYVIKEHQTKPQFYQNIIS</sequence>
<evidence type="ECO:0000313" key="3">
    <source>
        <dbReference type="RefSeq" id="XP_030081693.1"/>
    </source>
</evidence>
<organism evidence="2 3">
    <name type="scientific">Drosophila hydei</name>
    <name type="common">Fruit fly</name>
    <dbReference type="NCBI Taxonomy" id="7224"/>
    <lineage>
        <taxon>Eukaryota</taxon>
        <taxon>Metazoa</taxon>
        <taxon>Ecdysozoa</taxon>
        <taxon>Arthropoda</taxon>
        <taxon>Hexapoda</taxon>
        <taxon>Insecta</taxon>
        <taxon>Pterygota</taxon>
        <taxon>Neoptera</taxon>
        <taxon>Endopterygota</taxon>
        <taxon>Diptera</taxon>
        <taxon>Brachycera</taxon>
        <taxon>Muscomorpha</taxon>
        <taxon>Ephydroidea</taxon>
        <taxon>Drosophilidae</taxon>
        <taxon>Drosophila</taxon>
    </lineage>
</organism>
<feature type="region of interest" description="Disordered" evidence="1">
    <location>
        <begin position="169"/>
        <end position="212"/>
    </location>
</feature>
<dbReference type="Pfam" id="PF16027">
    <property type="entry name" value="DUF4786"/>
    <property type="match status" value="1"/>
</dbReference>
<proteinExistence type="predicted"/>
<reference evidence="3" key="1">
    <citation type="submission" date="2025-08" db="UniProtKB">
        <authorList>
            <consortium name="RefSeq"/>
        </authorList>
    </citation>
    <scope>IDENTIFICATION</scope>
    <source>
        <strain evidence="3">15085-1641.00</strain>
        <tissue evidence="3">Whole body</tissue>
    </source>
</reference>
<dbReference type="Proteomes" id="UP000504633">
    <property type="component" value="Unplaced"/>
</dbReference>